<reference evidence="2" key="1">
    <citation type="submission" date="2014-09" db="EMBL/GenBank/DDBJ databases">
        <authorList>
            <person name="Mudge J."/>
            <person name="Ramaraj T."/>
            <person name="Lindquist I.E."/>
            <person name="Bharti A.K."/>
            <person name="Sundararajan A."/>
            <person name="Cameron C.T."/>
            <person name="Woodward J.E."/>
            <person name="May G.D."/>
            <person name="Brubaker C."/>
            <person name="Broadhvest J."/>
            <person name="Wilkins T.A."/>
        </authorList>
    </citation>
    <scope>NUCLEOTIDE SEQUENCE</scope>
    <source>
        <strain evidence="2">cv. AKA8401</strain>
    </source>
</reference>
<dbReference type="EMBL" id="JRRC01468158">
    <property type="protein sequence ID" value="KHG07131.1"/>
    <property type="molecule type" value="Genomic_DNA"/>
</dbReference>
<proteinExistence type="predicted"/>
<evidence type="ECO:0000313" key="2">
    <source>
        <dbReference type="Proteomes" id="UP000032142"/>
    </source>
</evidence>
<organism evidence="1 2">
    <name type="scientific">Gossypium arboreum</name>
    <name type="common">Tree cotton</name>
    <name type="synonym">Gossypium nanking</name>
    <dbReference type="NCBI Taxonomy" id="29729"/>
    <lineage>
        <taxon>Eukaryota</taxon>
        <taxon>Viridiplantae</taxon>
        <taxon>Streptophyta</taxon>
        <taxon>Embryophyta</taxon>
        <taxon>Tracheophyta</taxon>
        <taxon>Spermatophyta</taxon>
        <taxon>Magnoliopsida</taxon>
        <taxon>eudicotyledons</taxon>
        <taxon>Gunneridae</taxon>
        <taxon>Pentapetalae</taxon>
        <taxon>rosids</taxon>
        <taxon>malvids</taxon>
        <taxon>Malvales</taxon>
        <taxon>Malvaceae</taxon>
        <taxon>Malvoideae</taxon>
        <taxon>Gossypium</taxon>
    </lineage>
</organism>
<keyword evidence="2" id="KW-1185">Reference proteome</keyword>
<sequence length="23" mass="2559">MYLGCQKWSFCNVIVNVVINGNG</sequence>
<evidence type="ECO:0000313" key="1">
    <source>
        <dbReference type="EMBL" id="KHG07131.1"/>
    </source>
</evidence>
<comment type="caution">
    <text evidence="1">The sequence shown here is derived from an EMBL/GenBank/DDBJ whole genome shotgun (WGS) entry which is preliminary data.</text>
</comment>
<protein>
    <submittedName>
        <fullName evidence="1">Uncharacterized protein</fullName>
    </submittedName>
</protein>
<dbReference type="Proteomes" id="UP000032142">
    <property type="component" value="Unassembled WGS sequence"/>
</dbReference>
<gene>
    <name evidence="1" type="ORF">F383_33277</name>
</gene>
<dbReference type="AlphaFoldDB" id="A0A0B0N7N2"/>
<name>A0A0B0N7N2_GOSAR</name>
<accession>A0A0B0N7N2</accession>